<feature type="compositionally biased region" description="Basic residues" evidence="3">
    <location>
        <begin position="21"/>
        <end position="32"/>
    </location>
</feature>
<feature type="region of interest" description="Disordered" evidence="3">
    <location>
        <begin position="1"/>
        <end position="32"/>
    </location>
</feature>
<keyword evidence="5" id="KW-1185">Reference proteome</keyword>
<reference evidence="5" key="1">
    <citation type="journal article" date="2023" name="Commun. Biol.">
        <title>Genome analysis of Parmales, the sister group of diatoms, reveals the evolutionary specialization of diatoms from phago-mixotrophs to photoautotrophs.</title>
        <authorList>
            <person name="Ban H."/>
            <person name="Sato S."/>
            <person name="Yoshikawa S."/>
            <person name="Yamada K."/>
            <person name="Nakamura Y."/>
            <person name="Ichinomiya M."/>
            <person name="Sato N."/>
            <person name="Blanc-Mathieu R."/>
            <person name="Endo H."/>
            <person name="Kuwata A."/>
            <person name="Ogata H."/>
        </authorList>
    </citation>
    <scope>NUCLEOTIDE SEQUENCE [LARGE SCALE GENOMIC DNA]</scope>
</reference>
<gene>
    <name evidence="4" type="ORF">TrCOL_g9311</name>
</gene>
<dbReference type="PANTHER" id="PTHR47249">
    <property type="entry name" value="VACUOLAR PROTEIN 8"/>
    <property type="match status" value="1"/>
</dbReference>
<dbReference type="InterPro" id="IPR011989">
    <property type="entry name" value="ARM-like"/>
</dbReference>
<feature type="region of interest" description="Disordered" evidence="3">
    <location>
        <begin position="1137"/>
        <end position="1163"/>
    </location>
</feature>
<dbReference type="SUPFAM" id="SSF48371">
    <property type="entry name" value="ARM repeat"/>
    <property type="match status" value="2"/>
</dbReference>
<dbReference type="InterPro" id="IPR045156">
    <property type="entry name" value="Vac8"/>
</dbReference>
<name>A0A9W7GFD5_9STRA</name>
<dbReference type="EMBL" id="BRYA01001530">
    <property type="protein sequence ID" value="GMI44986.1"/>
    <property type="molecule type" value="Genomic_DNA"/>
</dbReference>
<evidence type="ECO:0000313" key="5">
    <source>
        <dbReference type="Proteomes" id="UP001165065"/>
    </source>
</evidence>
<evidence type="ECO:0000256" key="3">
    <source>
        <dbReference type="SAM" id="MobiDB-lite"/>
    </source>
</evidence>
<evidence type="ECO:0000256" key="1">
    <source>
        <dbReference type="ARBA" id="ARBA00005462"/>
    </source>
</evidence>
<dbReference type="Gene3D" id="1.25.10.10">
    <property type="entry name" value="Leucine-rich Repeat Variant"/>
    <property type="match status" value="2"/>
</dbReference>
<dbReference type="InterPro" id="IPR016024">
    <property type="entry name" value="ARM-type_fold"/>
</dbReference>
<protein>
    <submittedName>
        <fullName evidence="4">Uncharacterized protein</fullName>
    </submittedName>
</protein>
<comment type="similarity">
    <text evidence="1">Belongs to the beta-catenin family.</text>
</comment>
<dbReference type="OrthoDB" id="192892at2759"/>
<organism evidence="4 5">
    <name type="scientific">Triparma columacea</name>
    <dbReference type="NCBI Taxonomy" id="722753"/>
    <lineage>
        <taxon>Eukaryota</taxon>
        <taxon>Sar</taxon>
        <taxon>Stramenopiles</taxon>
        <taxon>Ochrophyta</taxon>
        <taxon>Bolidophyceae</taxon>
        <taxon>Parmales</taxon>
        <taxon>Triparmaceae</taxon>
        <taxon>Triparma</taxon>
    </lineage>
</organism>
<dbReference type="GO" id="GO:0043495">
    <property type="term" value="F:protein-membrane adaptor activity"/>
    <property type="evidence" value="ECO:0007669"/>
    <property type="project" value="InterPro"/>
</dbReference>
<comment type="caution">
    <text evidence="4">The sequence shown here is derived from an EMBL/GenBank/DDBJ whole genome shotgun (WGS) entry which is preliminary data.</text>
</comment>
<dbReference type="GO" id="GO:0071562">
    <property type="term" value="P:nucleus-vacuole junction assembly"/>
    <property type="evidence" value="ECO:0007669"/>
    <property type="project" value="InterPro"/>
</dbReference>
<evidence type="ECO:0000313" key="4">
    <source>
        <dbReference type="EMBL" id="GMI44986.1"/>
    </source>
</evidence>
<proteinExistence type="inferred from homology"/>
<dbReference type="Proteomes" id="UP001165065">
    <property type="component" value="Unassembled WGS sequence"/>
</dbReference>
<keyword evidence="2" id="KW-0677">Repeat</keyword>
<accession>A0A9W7GFD5</accession>
<sequence length="1964" mass="218949">MEEDGHEGPATPSSQQTHCHSPLHHAPSTKKKMKAAIKRHFDRKTSISLRNLHKNLGKEKLLMFQDRSDTKKEVGVFANQHTPLKKIQASVGGGFDFEGKMARIYFPLEKKFQFIKETGATEELNELMLIDSQALFEKAFVLWSQRAFKSQEKSVQLMMDHILKRVIEGTPEERVQAALELAELAMNSENLQHFTPEIMNSICSLVKLPIDDVSLVATQVVWTMTTFREIAEFMITSGVLPRLMGIFYSMGMMPLTEPIQATLQLNIVGALSRLTSMMSPKHSSNFMADIAAIMSVASTRNIDEALEKIEHTPMHEGDIPEEANVHQYAADCLCLIMSEFPHARDVITHEGVFSRLTFNLRSSKTNLLRCSTVTMSIIARDSKLREKISFVEATAAFDALLEVCSWVLSMLEVTHPERAVAEEKKENEEKARPTFRLRRMNTLGVEVEVADRDDPEEHIIHDILPEILETAVIALWGCAAAVRKEKDLVARVTKHMSKDSVLSRRNRRATSAEIVTQDSQIKDETWMDICQKLTYISDPRVSQSVNINAASVIGYMIQNPGCAFKHNTLAHLLMLLEPWQTLSLRSSACIALSRLCAAELNLAKQKKNRPLFSEKWSKFCNAILSTCGVDILFQNAMQTMSAMSGVQLTKHEAAAESKLREASACCVLYLCAQYTGVMHRAQLGSLVGLLTCESQHRVQLYAASAVWCMARNMENRKTLGKLGACKGVLNLLLTTTSKECKEWCAAALWLLCSYEPNAVEVAGDGYAISKLIQIMRPDDTWNAHNFMKRNQNLLQEDDVLIQNVVGCLRRCVATEVGSNVVSRQKLGFTLIDSLMKIVNMSVAKIELLREAAGLIFHLQETPENLEYIGLVANSSSALEDLFLSLLKRSGHGQEYLHMEAAHALTGLCCKSRSRLHVGNSGGVKLLYGMMQENLRILRDLDKKFEAGIADKLDSAEFEEIYENLRICLVAILNLSIEPIFHMEIAELMLTPLTEFAYDDDDRTIGTIACKIICNLERSPHFKVQTLIYKTQLRIASVLVKRESTIEEASEHTRRSKETRTKVLDYLKGTLCPKWFTLEYPFSDRNSLVRSGGGSIVGGGSRSMAGRSSVKGGSIASFENLEDVATVATLDGSFSLVEEGGRGGGGGGSIASQDGDGNSGAKDRNLTSAVTFSLDAYGRQIAYEGQEDVGKEEEEVGEDFDLEGEGGKEEGGGHKLVLEDIPNAFSPPSMIPTSLPIVKGAGASKEGKGSSAMMLLSNTKPLSPAKSPPTNMLVKNLVTGELIETSGVGITHTTCLPKIVDPWKPPAALQVMETKVLEEKQDSILKEIRRETMILAPNHKYCRVTFKTGVDKFDKWKQFNHSDNEVPVTMWRWQHTSGSLVTREMFECLDGLDGRQWIYFQNPNPGNGKPAFDTEHPGIYPVPPSPESLDFIGSDFPAPPNGLLPGMKDRTPHYEHEPPPTCPRPRVHAMELSKEACIFMHGGMCPGRTCKMHGVVPVKDTPFFASPMPKLDEGAGKKIVYFEPHGSIFDDRKTECDSKDFFNSKRCYSRTFEHDWKRAAGTKRFAKYISITDQLVRQGEKSISEVEKEIKAILKRNYKMILSVFQYYTGNSPGMTGYGTGSFCIHQNAFMGFLKKVRGDTEGESADDDQFQMLVRIFLTVNLVEDKSAKTEKFNLNSCLMKHEWIEALCRISGALYGVKDIAHPRASLPACVQMLVDKLRSNLPEEALEDDDWYRKNRLYTFGVDAVLEKYKNLIYAIHVVYPVSNHKMRSKKAELKLELFGLDDLERLLTDSGMYQNGIMRSDAKAAFLKGRMQVTDEVVHRQKDSSISLVDFYEVLARLSDYAANKRGTIPTSQLKGNSAENLEAFLKKLLSGLAVFWGGELRCICHGHAWDNKKFADLKMFLPTDSTSSGQGVGGGGDGGEDVVDKERRLSTIGMRPEAKAAHEEVIRMANPDAKYVDQMN</sequence>
<dbReference type="PANTHER" id="PTHR47249:SF1">
    <property type="entry name" value="VACUOLAR PROTEIN 8"/>
    <property type="match status" value="1"/>
</dbReference>
<evidence type="ECO:0000256" key="2">
    <source>
        <dbReference type="ARBA" id="ARBA00022737"/>
    </source>
</evidence>